<keyword evidence="2" id="KW-0539">Nucleus</keyword>
<proteinExistence type="inferred from homology"/>
<dbReference type="GO" id="GO:0034353">
    <property type="term" value="F:mRNA 5'-diphosphatase activity"/>
    <property type="evidence" value="ECO:0007669"/>
    <property type="project" value="TreeGrafter"/>
</dbReference>
<dbReference type="GO" id="GO:0003723">
    <property type="term" value="F:RNA binding"/>
    <property type="evidence" value="ECO:0007669"/>
    <property type="project" value="UniProtKB-KW"/>
</dbReference>
<feature type="domain" description="RAI1-like" evidence="3">
    <location>
        <begin position="22"/>
        <end position="390"/>
    </location>
</feature>
<dbReference type="GO" id="GO:0005829">
    <property type="term" value="C:cytosol"/>
    <property type="evidence" value="ECO:0007669"/>
    <property type="project" value="TreeGrafter"/>
</dbReference>
<dbReference type="Pfam" id="PF08652">
    <property type="entry name" value="RAI1"/>
    <property type="match status" value="1"/>
</dbReference>
<keyword evidence="2" id="KW-0479">Metal-binding</keyword>
<comment type="subcellular location">
    <subcellularLocation>
        <location evidence="2">Nucleus</location>
    </subcellularLocation>
</comment>
<sequence>MSFKIDCENFSKDMLPKLTLKLIGHYSIDGDLQYHADLSQLKYYIPPPDLDNVFFDLKKNSTFTHYKPTSYIKLDDILRWISDNFNLLEKPLPRDQWLDTDFICRRGALKVILSTPYERCKDWIICASKYRGTIYLCEFYTDEKECQHVNITAETKQLISQGFKFDQYMVADQPSYQPNTSVPLNECEQFYCIFKTNFGHHSLVYEAEIDGISSQQHITDTLIGKTFEMIELKTLSIRQYNEIGTEQHYKYGTMRVNKVITWWSQNYLAGIERLICGLRNRNEEVRMIKEFSTHNLPQLSKVIPLKIYVYKHYIFMYILICNYLLLQPCCNVDKCKMFFKIFLDNVKKIVTKDHNECMYKFYFDASNNVINYSEEAANDEKYIFLKSWFVKKAEKYNDTFQ</sequence>
<evidence type="ECO:0000313" key="5">
    <source>
        <dbReference type="Proteomes" id="UP000000311"/>
    </source>
</evidence>
<dbReference type="PANTHER" id="PTHR12395">
    <property type="entry name" value="DOM-3 RELATED"/>
    <property type="match status" value="1"/>
</dbReference>
<dbReference type="GO" id="GO:0046872">
    <property type="term" value="F:metal ion binding"/>
    <property type="evidence" value="ECO:0007669"/>
    <property type="project" value="UniProtKB-KW"/>
</dbReference>
<keyword evidence="2" id="KW-0378">Hydrolase</keyword>
<dbReference type="GO" id="GO:0005634">
    <property type="term" value="C:nucleus"/>
    <property type="evidence" value="ECO:0007669"/>
    <property type="project" value="UniProtKB-SubCell"/>
</dbReference>
<dbReference type="InterPro" id="IPR013961">
    <property type="entry name" value="RAI1"/>
</dbReference>
<dbReference type="GO" id="GO:0004518">
    <property type="term" value="F:nuclease activity"/>
    <property type="evidence" value="ECO:0007669"/>
    <property type="project" value="UniProtKB-KW"/>
</dbReference>
<evidence type="ECO:0000256" key="2">
    <source>
        <dbReference type="RuleBase" id="RU367113"/>
    </source>
</evidence>
<dbReference type="PANTHER" id="PTHR12395:SF9">
    <property type="entry name" value="DECAPPING AND EXORIBONUCLEASE PROTEIN"/>
    <property type="match status" value="1"/>
</dbReference>
<dbReference type="Proteomes" id="UP000000311">
    <property type="component" value="Unassembled WGS sequence"/>
</dbReference>
<dbReference type="InParanoid" id="E2AQP8"/>
<dbReference type="STRING" id="104421.E2AQP8"/>
<dbReference type="AlphaFoldDB" id="E2AQP8"/>
<dbReference type="OrthoDB" id="5853397at2759"/>
<dbReference type="GO" id="GO:0000956">
    <property type="term" value="P:nuclear-transcribed mRNA catabolic process"/>
    <property type="evidence" value="ECO:0007669"/>
    <property type="project" value="TreeGrafter"/>
</dbReference>
<keyword evidence="2" id="KW-0694">RNA-binding</keyword>
<dbReference type="FunCoup" id="E2AQP8">
    <property type="interactions" value="816"/>
</dbReference>
<dbReference type="EMBL" id="GL441804">
    <property type="protein sequence ID" value="EFN64237.1"/>
    <property type="molecule type" value="Genomic_DNA"/>
</dbReference>
<protein>
    <recommendedName>
        <fullName evidence="2">Decapping nuclease</fullName>
        <ecNumber evidence="2">3.6.1.-</ecNumber>
    </recommendedName>
</protein>
<dbReference type="GO" id="GO:0000166">
    <property type="term" value="F:nucleotide binding"/>
    <property type="evidence" value="ECO:0007669"/>
    <property type="project" value="UniProtKB-KW"/>
</dbReference>
<evidence type="ECO:0000256" key="1">
    <source>
        <dbReference type="ARBA" id="ARBA00006562"/>
    </source>
</evidence>
<reference evidence="4 5" key="1">
    <citation type="journal article" date="2010" name="Science">
        <title>Genomic comparison of the ants Camponotus floridanus and Harpegnathos saltator.</title>
        <authorList>
            <person name="Bonasio R."/>
            <person name="Zhang G."/>
            <person name="Ye C."/>
            <person name="Mutti N.S."/>
            <person name="Fang X."/>
            <person name="Qin N."/>
            <person name="Donahue G."/>
            <person name="Yang P."/>
            <person name="Li Q."/>
            <person name="Li C."/>
            <person name="Zhang P."/>
            <person name="Huang Z."/>
            <person name="Berger S.L."/>
            <person name="Reinberg D."/>
            <person name="Wang J."/>
            <person name="Liebig J."/>
        </authorList>
    </citation>
    <scope>NUCLEOTIDE SEQUENCE [LARGE SCALE GENOMIC DNA]</scope>
    <source>
        <strain evidence="5">C129</strain>
    </source>
</reference>
<keyword evidence="5" id="KW-1185">Reference proteome</keyword>
<name>E2AQP8_CAMFO</name>
<evidence type="ECO:0000259" key="3">
    <source>
        <dbReference type="Pfam" id="PF08652"/>
    </source>
</evidence>
<comment type="similarity">
    <text evidence="1 2">Belongs to the DXO/Dom3Z family.</text>
</comment>
<gene>
    <name evidence="4" type="ORF">EAG_15165</name>
</gene>
<accession>E2AQP8</accession>
<evidence type="ECO:0000313" key="4">
    <source>
        <dbReference type="EMBL" id="EFN64237.1"/>
    </source>
</evidence>
<dbReference type="OMA" id="VICGMRN"/>
<comment type="function">
    <text evidence="2">Decapping enzyme for NAD-capped RNAs: specifically hydrolyzes the nicotinamide adenine dinucleotide (NAD) cap from a subset of RNAs by removing the entire NAD moiety from the 5'-end of an NAD-capped RNA.</text>
</comment>
<keyword evidence="2" id="KW-0540">Nuclease</keyword>
<organism evidence="5">
    <name type="scientific">Camponotus floridanus</name>
    <name type="common">Florida carpenter ant</name>
    <dbReference type="NCBI Taxonomy" id="104421"/>
    <lineage>
        <taxon>Eukaryota</taxon>
        <taxon>Metazoa</taxon>
        <taxon>Ecdysozoa</taxon>
        <taxon>Arthropoda</taxon>
        <taxon>Hexapoda</taxon>
        <taxon>Insecta</taxon>
        <taxon>Pterygota</taxon>
        <taxon>Neoptera</taxon>
        <taxon>Endopterygota</taxon>
        <taxon>Hymenoptera</taxon>
        <taxon>Apocrita</taxon>
        <taxon>Aculeata</taxon>
        <taxon>Formicoidea</taxon>
        <taxon>Formicidae</taxon>
        <taxon>Formicinae</taxon>
        <taxon>Camponotus</taxon>
    </lineage>
</organism>
<dbReference type="EC" id="3.6.1.-" evidence="2"/>
<dbReference type="GO" id="GO:0110155">
    <property type="term" value="P:NAD-cap decapping"/>
    <property type="evidence" value="ECO:0007669"/>
    <property type="project" value="TreeGrafter"/>
</dbReference>
<comment type="cofactor">
    <cofactor evidence="2">
        <name>a divalent metal cation</name>
        <dbReference type="ChEBI" id="CHEBI:60240"/>
    </cofactor>
</comment>
<dbReference type="InterPro" id="IPR039039">
    <property type="entry name" value="RAI1-like_fam"/>
</dbReference>
<keyword evidence="2" id="KW-0547">Nucleotide-binding</keyword>